<comment type="caution">
    <text evidence="2">The sequence shown here is derived from an EMBL/GenBank/DDBJ whole genome shotgun (WGS) entry which is preliminary data.</text>
</comment>
<dbReference type="AlphaFoldDB" id="A0A4V3C4X8"/>
<proteinExistence type="predicted"/>
<keyword evidence="1" id="KW-1133">Transmembrane helix</keyword>
<protein>
    <submittedName>
        <fullName evidence="2">Uncharacterized protein</fullName>
    </submittedName>
</protein>
<evidence type="ECO:0000313" key="2">
    <source>
        <dbReference type="EMBL" id="TDO27648.1"/>
    </source>
</evidence>
<reference evidence="2 3" key="1">
    <citation type="submission" date="2019-03" db="EMBL/GenBank/DDBJ databases">
        <title>Genomic Encyclopedia of Type Strains, Phase III (KMG-III): the genomes of soil and plant-associated and newly described type strains.</title>
        <authorList>
            <person name="Whitman W."/>
        </authorList>
    </citation>
    <scope>NUCLEOTIDE SEQUENCE [LARGE SCALE GENOMIC DNA]</scope>
    <source>
        <strain evidence="2 3">VKM Ac-2527</strain>
    </source>
</reference>
<evidence type="ECO:0000256" key="1">
    <source>
        <dbReference type="SAM" id="Phobius"/>
    </source>
</evidence>
<dbReference type="Proteomes" id="UP000295388">
    <property type="component" value="Unassembled WGS sequence"/>
</dbReference>
<keyword evidence="1" id="KW-0812">Transmembrane</keyword>
<name>A0A4V3C4X8_9ACTN</name>
<feature type="transmembrane region" description="Helical" evidence="1">
    <location>
        <begin position="7"/>
        <end position="27"/>
    </location>
</feature>
<keyword evidence="1" id="KW-0472">Membrane</keyword>
<evidence type="ECO:0000313" key="3">
    <source>
        <dbReference type="Proteomes" id="UP000295388"/>
    </source>
</evidence>
<accession>A0A4V3C4X8</accession>
<organism evidence="2 3">
    <name type="scientific">Kribbella caucasensis</name>
    <dbReference type="NCBI Taxonomy" id="2512215"/>
    <lineage>
        <taxon>Bacteria</taxon>
        <taxon>Bacillati</taxon>
        <taxon>Actinomycetota</taxon>
        <taxon>Actinomycetes</taxon>
        <taxon>Propionibacteriales</taxon>
        <taxon>Kribbellaceae</taxon>
        <taxon>Kribbella</taxon>
    </lineage>
</organism>
<keyword evidence="3" id="KW-1185">Reference proteome</keyword>
<sequence length="44" mass="4583">MHLTGKAVVGMACIAAISQFGGFMAWYRGMALIGVPKASQLQVA</sequence>
<gene>
    <name evidence="2" type="ORF">EV643_1554</name>
</gene>
<dbReference type="EMBL" id="SNWQ01000055">
    <property type="protein sequence ID" value="TDO27648.1"/>
    <property type="molecule type" value="Genomic_DNA"/>
</dbReference>